<evidence type="ECO:0000313" key="2">
    <source>
        <dbReference type="Proteomes" id="UP001523566"/>
    </source>
</evidence>
<keyword evidence="1" id="KW-0378">Hydrolase</keyword>
<dbReference type="EMBL" id="JAMZFW010000035">
    <property type="protein sequence ID" value="MCP1103644.1"/>
    <property type="molecule type" value="Genomic_DNA"/>
</dbReference>
<dbReference type="InterPro" id="IPR023214">
    <property type="entry name" value="HAD_sf"/>
</dbReference>
<dbReference type="PANTHER" id="PTHR10000">
    <property type="entry name" value="PHOSPHOSERINE PHOSPHATASE"/>
    <property type="match status" value="1"/>
</dbReference>
<dbReference type="Proteomes" id="UP001523566">
    <property type="component" value="Unassembled WGS sequence"/>
</dbReference>
<dbReference type="GO" id="GO:0016787">
    <property type="term" value="F:hydrolase activity"/>
    <property type="evidence" value="ECO:0007669"/>
    <property type="project" value="UniProtKB-KW"/>
</dbReference>
<gene>
    <name evidence="1" type="ORF">NK125_14680</name>
</gene>
<evidence type="ECO:0000313" key="1">
    <source>
        <dbReference type="EMBL" id="MCP1103644.1"/>
    </source>
</evidence>
<dbReference type="Gene3D" id="3.40.50.1000">
    <property type="entry name" value="HAD superfamily/HAD-like"/>
    <property type="match status" value="1"/>
</dbReference>
<proteinExistence type="predicted"/>
<dbReference type="RefSeq" id="WP_262067413.1">
    <property type="nucleotide sequence ID" value="NZ_JAMXOD010000035.1"/>
</dbReference>
<dbReference type="Gene3D" id="3.30.1240.10">
    <property type="match status" value="1"/>
</dbReference>
<dbReference type="InterPro" id="IPR006379">
    <property type="entry name" value="HAD-SF_hydro_IIB"/>
</dbReference>
<dbReference type="PROSITE" id="PS01229">
    <property type="entry name" value="COF_2"/>
    <property type="match status" value="1"/>
</dbReference>
<reference evidence="1 2" key="1">
    <citation type="journal article" date="2022" name="Genome Biol. Evol.">
        <title>Host diet, physiology and behaviors set the stage for Lachnospiraceae cladogenesis.</title>
        <authorList>
            <person name="Vera-Ponce De Leon A."/>
            <person name="Schneider M."/>
            <person name="Jahnes B.C."/>
            <person name="Sadowski V."/>
            <person name="Camuy-Velez L.A."/>
            <person name="Duan J."/>
            <person name="Sabree Z.L."/>
        </authorList>
    </citation>
    <scope>NUCLEOTIDE SEQUENCE [LARGE SCALE GENOMIC DNA]</scope>
    <source>
        <strain evidence="1 2">PAL113</strain>
    </source>
</reference>
<name>A0ABT1EDA9_9FIRM</name>
<dbReference type="SFLD" id="SFLDS00003">
    <property type="entry name" value="Haloacid_Dehalogenase"/>
    <property type="match status" value="1"/>
</dbReference>
<dbReference type="InterPro" id="IPR000150">
    <property type="entry name" value="Cof"/>
</dbReference>
<comment type="caution">
    <text evidence="1">The sequence shown here is derived from an EMBL/GenBank/DDBJ whole genome shotgun (WGS) entry which is preliminary data.</text>
</comment>
<protein>
    <submittedName>
        <fullName evidence="1">Cof-type HAD-IIB family hydrolase</fullName>
    </submittedName>
</protein>
<dbReference type="PANTHER" id="PTHR10000:SF53">
    <property type="entry name" value="5-AMINO-6-(5-PHOSPHO-D-RIBITYLAMINO)URACIL PHOSPHATASE YBJI-RELATED"/>
    <property type="match status" value="1"/>
</dbReference>
<sequence length="262" mass="29204">MIKLIASDIDGTLLKKGETSLNPHLFEQIRILKEKGIVFVAASGRQYANIRRLFDPVADDIYFIAENGSLCRRHEKTLLKGVIERNLALEIIREVQKKENVECMVSCEDAVYIESEDPAFCHELFDILQNEVVQVHNLAEDVLGDILKIALFVKDDPQETLNHFQQLFSSRIAVVTSGYEWVDFIAPSANKGTTLAALAESLNIDAQDCVAFGDQYNDVEMLQFVGTGYVMSNAAPGMAYYSAFVTDSVVDEIDDIISGLEI</sequence>
<dbReference type="Pfam" id="PF08282">
    <property type="entry name" value="Hydrolase_3"/>
    <property type="match status" value="1"/>
</dbReference>
<dbReference type="NCBIfam" id="TIGR00099">
    <property type="entry name" value="Cof-subfamily"/>
    <property type="match status" value="1"/>
</dbReference>
<dbReference type="SFLD" id="SFLDG01140">
    <property type="entry name" value="C2.B:_Phosphomannomutase_and_P"/>
    <property type="match status" value="1"/>
</dbReference>
<dbReference type="SUPFAM" id="SSF56784">
    <property type="entry name" value="HAD-like"/>
    <property type="match status" value="1"/>
</dbReference>
<organism evidence="1 2">
    <name type="scientific">Aequitasia blattaphilus</name>
    <dbReference type="NCBI Taxonomy" id="2949332"/>
    <lineage>
        <taxon>Bacteria</taxon>
        <taxon>Bacillati</taxon>
        <taxon>Bacillota</taxon>
        <taxon>Clostridia</taxon>
        <taxon>Lachnospirales</taxon>
        <taxon>Lachnospiraceae</taxon>
        <taxon>Aequitasia</taxon>
    </lineage>
</organism>
<dbReference type="InterPro" id="IPR036412">
    <property type="entry name" value="HAD-like_sf"/>
</dbReference>
<accession>A0ABT1EDA9</accession>
<dbReference type="NCBIfam" id="TIGR01484">
    <property type="entry name" value="HAD-SF-IIB"/>
    <property type="match status" value="1"/>
</dbReference>
<keyword evidence="2" id="KW-1185">Reference proteome</keyword>